<dbReference type="AlphaFoldDB" id="A0A9K3N0Q8"/>
<feature type="domain" description="DUF7746" evidence="1">
    <location>
        <begin position="186"/>
        <end position="254"/>
    </location>
</feature>
<dbReference type="Proteomes" id="UP000215914">
    <property type="component" value="Unassembled WGS sequence"/>
</dbReference>
<evidence type="ECO:0000313" key="2">
    <source>
        <dbReference type="EMBL" id="KAF5782690.1"/>
    </source>
</evidence>
<dbReference type="EMBL" id="MNCJ02000326">
    <property type="protein sequence ID" value="KAF5782690.1"/>
    <property type="molecule type" value="Genomic_DNA"/>
</dbReference>
<evidence type="ECO:0000259" key="1">
    <source>
        <dbReference type="Pfam" id="PF24925"/>
    </source>
</evidence>
<dbReference type="Pfam" id="PF24925">
    <property type="entry name" value="DUF7746"/>
    <property type="match status" value="1"/>
</dbReference>
<name>A0A9K3N0Q8_HELAN</name>
<organism evidence="2 3">
    <name type="scientific">Helianthus annuus</name>
    <name type="common">Common sunflower</name>
    <dbReference type="NCBI Taxonomy" id="4232"/>
    <lineage>
        <taxon>Eukaryota</taxon>
        <taxon>Viridiplantae</taxon>
        <taxon>Streptophyta</taxon>
        <taxon>Embryophyta</taxon>
        <taxon>Tracheophyta</taxon>
        <taxon>Spermatophyta</taxon>
        <taxon>Magnoliopsida</taxon>
        <taxon>eudicotyledons</taxon>
        <taxon>Gunneridae</taxon>
        <taxon>Pentapetalae</taxon>
        <taxon>asterids</taxon>
        <taxon>campanulids</taxon>
        <taxon>Asterales</taxon>
        <taxon>Asteraceae</taxon>
        <taxon>Asteroideae</taxon>
        <taxon>Heliantheae alliance</taxon>
        <taxon>Heliantheae</taxon>
        <taxon>Helianthus</taxon>
    </lineage>
</organism>
<dbReference type="InterPro" id="IPR056648">
    <property type="entry name" value="DUF7746"/>
</dbReference>
<dbReference type="PANTHER" id="PTHR33054">
    <property type="entry name" value="CCHC-TYPE DOMAIN-CONTAINING PROTEIN"/>
    <property type="match status" value="1"/>
</dbReference>
<dbReference type="PANTHER" id="PTHR33054:SF13">
    <property type="entry name" value="CCHC-TYPE DOMAIN-CONTAINING PROTEIN"/>
    <property type="match status" value="1"/>
</dbReference>
<reference evidence="2" key="1">
    <citation type="journal article" date="2017" name="Nature">
        <title>The sunflower genome provides insights into oil metabolism, flowering and Asterid evolution.</title>
        <authorList>
            <person name="Badouin H."/>
            <person name="Gouzy J."/>
            <person name="Grassa C.J."/>
            <person name="Murat F."/>
            <person name="Staton S.E."/>
            <person name="Cottret L."/>
            <person name="Lelandais-Briere C."/>
            <person name="Owens G.L."/>
            <person name="Carrere S."/>
            <person name="Mayjonade B."/>
            <person name="Legrand L."/>
            <person name="Gill N."/>
            <person name="Kane N.C."/>
            <person name="Bowers J.E."/>
            <person name="Hubner S."/>
            <person name="Bellec A."/>
            <person name="Berard A."/>
            <person name="Berges H."/>
            <person name="Blanchet N."/>
            <person name="Boniface M.C."/>
            <person name="Brunel D."/>
            <person name="Catrice O."/>
            <person name="Chaidir N."/>
            <person name="Claudel C."/>
            <person name="Donnadieu C."/>
            <person name="Faraut T."/>
            <person name="Fievet G."/>
            <person name="Helmstetter N."/>
            <person name="King M."/>
            <person name="Knapp S.J."/>
            <person name="Lai Z."/>
            <person name="Le Paslier M.C."/>
            <person name="Lippi Y."/>
            <person name="Lorenzon L."/>
            <person name="Mandel J.R."/>
            <person name="Marage G."/>
            <person name="Marchand G."/>
            <person name="Marquand E."/>
            <person name="Bret-Mestries E."/>
            <person name="Morien E."/>
            <person name="Nambeesan S."/>
            <person name="Nguyen T."/>
            <person name="Pegot-Espagnet P."/>
            <person name="Pouilly N."/>
            <person name="Raftis F."/>
            <person name="Sallet E."/>
            <person name="Schiex T."/>
            <person name="Thomas J."/>
            <person name="Vandecasteele C."/>
            <person name="Vares D."/>
            <person name="Vear F."/>
            <person name="Vautrin S."/>
            <person name="Crespi M."/>
            <person name="Mangin B."/>
            <person name="Burke J.M."/>
            <person name="Salse J."/>
            <person name="Munos S."/>
            <person name="Vincourt P."/>
            <person name="Rieseberg L.H."/>
            <person name="Langlade N.B."/>
        </authorList>
    </citation>
    <scope>NUCLEOTIDE SEQUENCE</scope>
    <source>
        <tissue evidence="2">Leaves</tissue>
    </source>
</reference>
<evidence type="ECO:0000313" key="3">
    <source>
        <dbReference type="Proteomes" id="UP000215914"/>
    </source>
</evidence>
<sequence length="265" mass="31418">MMRGKEAIHFAAFKRALQNESILATIAHINHIIQQNNYTNLCLVNLSEIIHETNNKIERYIVNQKHESGESSKSTKQEPVILAKTTIQPPLEIEDYKIRPKDDFMEIIKEKFSNIQLNTIEEEIMDNETYEAYVIDSINKFEKGRKQKTYNTKYADRPRQRLYNYPRPTPQDVLHEEQEYEINNSYNEKAIYKWNLDGYTDRQVYMMTHRMMMYTTIAKNNNNTDQTVCKMIAAGFTGQLKGWWDNYIGDKQSHIYEHIKQEGDK</sequence>
<dbReference type="Gramene" id="mRNA:HanXRQr2_Chr11g0498951">
    <property type="protein sequence ID" value="CDS:HanXRQr2_Chr11g0498951.1"/>
    <property type="gene ID" value="HanXRQr2_Chr11g0498951"/>
</dbReference>
<comment type="caution">
    <text evidence="2">The sequence shown here is derived from an EMBL/GenBank/DDBJ whole genome shotgun (WGS) entry which is preliminary data.</text>
</comment>
<proteinExistence type="predicted"/>
<accession>A0A9K3N0Q8</accession>
<reference evidence="2" key="2">
    <citation type="submission" date="2020-06" db="EMBL/GenBank/DDBJ databases">
        <title>Helianthus annuus Genome sequencing and assembly Release 2.</title>
        <authorList>
            <person name="Gouzy J."/>
            <person name="Langlade N."/>
            <person name="Munos S."/>
        </authorList>
    </citation>
    <scope>NUCLEOTIDE SEQUENCE</scope>
    <source>
        <tissue evidence="2">Leaves</tissue>
    </source>
</reference>
<gene>
    <name evidence="2" type="ORF">HanXRQr2_Chr11g0498951</name>
</gene>
<protein>
    <recommendedName>
        <fullName evidence="1">DUF7746 domain-containing protein</fullName>
    </recommendedName>
</protein>
<keyword evidence="3" id="KW-1185">Reference proteome</keyword>